<evidence type="ECO:0000313" key="2">
    <source>
        <dbReference type="Proteomes" id="UP000462621"/>
    </source>
</evidence>
<sequence length="142" mass="16333">MNTLTFSQAHRAVPVSPKFLELIQQQLNQTQDATGFITVHFRDSTYSSELGGFHPVEVGLREMSKGTVDILYITEFAFSGGPFPELERCIDFDIGNQMAYSQMCGWQDIQHREIRELYQLWETNFLSYVENGCLDEIQVKVN</sequence>
<protein>
    <submittedName>
        <fullName evidence="1">DUF2787 domain-containing protein</fullName>
    </submittedName>
</protein>
<keyword evidence="2" id="KW-1185">Reference proteome</keyword>
<dbReference type="Pfam" id="PF10980">
    <property type="entry name" value="DUF2787"/>
    <property type="match status" value="1"/>
</dbReference>
<comment type="caution">
    <text evidence="1">The sequence shown here is derived from an EMBL/GenBank/DDBJ whole genome shotgun (WGS) entry which is preliminary data.</text>
</comment>
<name>A0A7X4RVD0_9VIBR</name>
<proteinExistence type="predicted"/>
<dbReference type="PANTHER" id="PTHR38978:SF2">
    <property type="entry name" value="DUF2787 DOMAIN-CONTAINING PROTEIN"/>
    <property type="match status" value="1"/>
</dbReference>
<dbReference type="PANTHER" id="PTHR38978">
    <property type="entry name" value="DUF2787 DOMAIN-CONTAINING PROTEIN"/>
    <property type="match status" value="1"/>
</dbReference>
<dbReference type="InterPro" id="IPR021248">
    <property type="entry name" value="DUF2787"/>
</dbReference>
<dbReference type="Gene3D" id="3.10.450.430">
    <property type="entry name" value="Protein of unknown function DUF2787"/>
    <property type="match status" value="1"/>
</dbReference>
<dbReference type="EMBL" id="WEKT01000038">
    <property type="protein sequence ID" value="MZI94851.1"/>
    <property type="molecule type" value="Genomic_DNA"/>
</dbReference>
<dbReference type="AlphaFoldDB" id="A0A7X4RVD0"/>
<accession>A0A7X4RVD0</accession>
<dbReference type="Proteomes" id="UP000462621">
    <property type="component" value="Unassembled WGS sequence"/>
</dbReference>
<evidence type="ECO:0000313" key="1">
    <source>
        <dbReference type="EMBL" id="MZI94851.1"/>
    </source>
</evidence>
<reference evidence="1 2" key="1">
    <citation type="submission" date="2019-10" db="EMBL/GenBank/DDBJ databases">
        <title>Vibrio sp. nov. isolated from a shrimp pond.</title>
        <authorList>
            <person name="Gomez-Gil B."/>
            <person name="Enciso-Ibarra J."/>
            <person name="Enciso-Ibarra K."/>
            <person name="Bolan-Mejia C."/>
        </authorList>
    </citation>
    <scope>NUCLEOTIDE SEQUENCE [LARGE SCALE GENOMIC DNA]</scope>
    <source>
        <strain evidence="1 2">CAIM 722</strain>
    </source>
</reference>
<gene>
    <name evidence="1" type="ORF">F9817_16875</name>
</gene>
<dbReference type="RefSeq" id="WP_161157327.1">
    <property type="nucleotide sequence ID" value="NZ_WEKT01000038.1"/>
</dbReference>
<organism evidence="1 2">
    <name type="scientific">Vibrio eleionomae</name>
    <dbReference type="NCBI Taxonomy" id="2653505"/>
    <lineage>
        <taxon>Bacteria</taxon>
        <taxon>Pseudomonadati</taxon>
        <taxon>Pseudomonadota</taxon>
        <taxon>Gammaproteobacteria</taxon>
        <taxon>Vibrionales</taxon>
        <taxon>Vibrionaceae</taxon>
        <taxon>Vibrio</taxon>
    </lineage>
</organism>